<feature type="transmembrane region" description="Helical" evidence="2">
    <location>
        <begin position="339"/>
        <end position="359"/>
    </location>
</feature>
<feature type="transmembrane region" description="Helical" evidence="2">
    <location>
        <begin position="117"/>
        <end position="137"/>
    </location>
</feature>
<reference evidence="4 5" key="1">
    <citation type="journal article" date="2020" name="Microorganisms">
        <title>Osmotic Adaptation and Compatible Solute Biosynthesis of Phototrophic Bacteria as Revealed from Genome Analyses.</title>
        <authorList>
            <person name="Imhoff J.F."/>
            <person name="Rahn T."/>
            <person name="Kunzel S."/>
            <person name="Keller A."/>
            <person name="Neulinger S.C."/>
        </authorList>
    </citation>
    <scope>NUCLEOTIDE SEQUENCE [LARGE SCALE GENOMIC DNA]</scope>
    <source>
        <strain evidence="4 5">DSM 9895</strain>
    </source>
</reference>
<proteinExistence type="predicted"/>
<evidence type="ECO:0000256" key="1">
    <source>
        <dbReference type="SAM" id="MobiDB-lite"/>
    </source>
</evidence>
<dbReference type="RefSeq" id="WP_200341279.1">
    <property type="nucleotide sequence ID" value="NZ_NRRL01000034.1"/>
</dbReference>
<evidence type="ECO:0000259" key="3">
    <source>
        <dbReference type="Pfam" id="PF04892"/>
    </source>
</evidence>
<evidence type="ECO:0000256" key="2">
    <source>
        <dbReference type="SAM" id="Phobius"/>
    </source>
</evidence>
<feature type="transmembrane region" description="Helical" evidence="2">
    <location>
        <begin position="250"/>
        <end position="267"/>
    </location>
</feature>
<keyword evidence="2" id="KW-0472">Membrane</keyword>
<dbReference type="Proteomes" id="UP001296873">
    <property type="component" value="Unassembled WGS sequence"/>
</dbReference>
<dbReference type="InterPro" id="IPR006976">
    <property type="entry name" value="VanZ-like"/>
</dbReference>
<feature type="compositionally biased region" description="Basic and acidic residues" evidence="1">
    <location>
        <begin position="1"/>
        <end position="16"/>
    </location>
</feature>
<feature type="transmembrane region" description="Helical" evidence="2">
    <location>
        <begin position="39"/>
        <end position="59"/>
    </location>
</feature>
<feature type="domain" description="VanZ-like" evidence="3">
    <location>
        <begin position="70"/>
        <end position="164"/>
    </location>
</feature>
<evidence type="ECO:0000313" key="5">
    <source>
        <dbReference type="Proteomes" id="UP001296873"/>
    </source>
</evidence>
<keyword evidence="2" id="KW-1133">Transmembrane helix</keyword>
<feature type="transmembrane region" description="Helical" evidence="2">
    <location>
        <begin position="273"/>
        <end position="291"/>
    </location>
</feature>
<protein>
    <recommendedName>
        <fullName evidence="3">VanZ-like domain-containing protein</fullName>
    </recommendedName>
</protein>
<sequence length="423" mass="45022">MTVTRPEVREGAREATPENAGTRASGQPAARRPAVRASVLAGIWGFALIAIALLSTWPFDVDWELATPSAWAAFTDSWGWRTSQGNAAGNVLLLAPAGILAAVTASRARIGWRGSLFAAMATVTLGLAVGVQAAQLVLPSRDATLVDAVWNTVGFVAGAGVAVTLGRVSVGVEPLPGRLRPLPTALLMAWVAYRLAPFVPSLDLQAIKDNLKPLLDTAPPVRSVVANTAAWLAATFLLRDAMLDRRGDRWAPALILAVCAGETLIIGRDGLGLASVAGAGLALLIWFGGLAHLHRPAAWVWACLAGGIAVSGLWPFDLRDDAVQPFYWRPFLSILYGDMWHNALALTWKAFAYGALVYIGWGAWRSWLATALAGVGVTFTVEWLQRFQTAHVPEITDALLVVLAALTCRAVMGRRWDCGRANG</sequence>
<name>A0ABS1DER2_9PROT</name>
<accession>A0ABS1DER2</accession>
<feature type="transmembrane region" description="Helical" evidence="2">
    <location>
        <begin position="298"/>
        <end position="316"/>
    </location>
</feature>
<feature type="transmembrane region" description="Helical" evidence="2">
    <location>
        <begin position="149"/>
        <end position="170"/>
    </location>
</feature>
<keyword evidence="5" id="KW-1185">Reference proteome</keyword>
<dbReference type="Pfam" id="PF04892">
    <property type="entry name" value="VanZ"/>
    <property type="match status" value="1"/>
</dbReference>
<feature type="region of interest" description="Disordered" evidence="1">
    <location>
        <begin position="1"/>
        <end position="29"/>
    </location>
</feature>
<evidence type="ECO:0000313" key="4">
    <source>
        <dbReference type="EMBL" id="MBK1668955.1"/>
    </source>
</evidence>
<feature type="transmembrane region" description="Helical" evidence="2">
    <location>
        <begin position="87"/>
        <end position="105"/>
    </location>
</feature>
<keyword evidence="2" id="KW-0812">Transmembrane</keyword>
<dbReference type="EMBL" id="NRRL01000034">
    <property type="protein sequence ID" value="MBK1668955.1"/>
    <property type="molecule type" value="Genomic_DNA"/>
</dbReference>
<organism evidence="4 5">
    <name type="scientific">Rhodovibrio sodomensis</name>
    <dbReference type="NCBI Taxonomy" id="1088"/>
    <lineage>
        <taxon>Bacteria</taxon>
        <taxon>Pseudomonadati</taxon>
        <taxon>Pseudomonadota</taxon>
        <taxon>Alphaproteobacteria</taxon>
        <taxon>Rhodospirillales</taxon>
        <taxon>Rhodovibrionaceae</taxon>
        <taxon>Rhodovibrio</taxon>
    </lineage>
</organism>
<gene>
    <name evidence="4" type="ORF">CKO28_13030</name>
</gene>
<comment type="caution">
    <text evidence="4">The sequence shown here is derived from an EMBL/GenBank/DDBJ whole genome shotgun (WGS) entry which is preliminary data.</text>
</comment>